<comment type="caution">
    <text evidence="6">The sequence shown here is derived from an EMBL/GenBank/DDBJ whole genome shotgun (WGS) entry which is preliminary data.</text>
</comment>
<gene>
    <name evidence="4 6" type="primary">dinB</name>
    <name evidence="6" type="ORF">KCQ71_01755</name>
</gene>
<comment type="similarity">
    <text evidence="1 4">Belongs to the DNA polymerase type-Y family.</text>
</comment>
<proteinExistence type="inferred from homology"/>
<evidence type="ECO:0000256" key="1">
    <source>
        <dbReference type="ARBA" id="ARBA00010945"/>
    </source>
</evidence>
<dbReference type="InterPro" id="IPR001126">
    <property type="entry name" value="UmuC"/>
</dbReference>
<evidence type="ECO:0000313" key="7">
    <source>
        <dbReference type="Proteomes" id="UP000826651"/>
    </source>
</evidence>
<dbReference type="PANTHER" id="PTHR11076">
    <property type="entry name" value="DNA REPAIR POLYMERASE UMUC / TRANSFERASE FAMILY MEMBER"/>
    <property type="match status" value="1"/>
</dbReference>
<evidence type="ECO:0000313" key="6">
    <source>
        <dbReference type="EMBL" id="MBZ2194862.1"/>
    </source>
</evidence>
<comment type="function">
    <text evidence="2 4">Poorly processive, error-prone DNA polymerase involved in untargeted mutagenesis. Copies undamaged DNA at stalled replication forks, which arise in vivo from mismatched or misaligned primer ends. These misaligned primers can be extended by PolIV. Exhibits no 3'-5' exonuclease (proofreading) activity. May be involved in translesional synthesis, in conjunction with the beta clamp from PolIII.</text>
</comment>
<dbReference type="InterPro" id="IPR043128">
    <property type="entry name" value="Rev_trsase/Diguanyl_cyclase"/>
</dbReference>
<comment type="subcellular location">
    <subcellularLocation>
        <location evidence="4">Cytoplasm</location>
    </subcellularLocation>
</comment>
<dbReference type="InterPro" id="IPR024728">
    <property type="entry name" value="PolY_HhH_motif"/>
</dbReference>
<keyword evidence="4" id="KW-0235">DNA replication</keyword>
<dbReference type="InterPro" id="IPR022880">
    <property type="entry name" value="DNApol_IV"/>
</dbReference>
<feature type="site" description="Substrate discrimination" evidence="4">
    <location>
        <position position="48"/>
    </location>
</feature>
<organism evidence="6 7">
    <name type="scientific">Occultella gossypii</name>
    <dbReference type="NCBI Taxonomy" id="2800820"/>
    <lineage>
        <taxon>Bacteria</taxon>
        <taxon>Bacillati</taxon>
        <taxon>Actinomycetota</taxon>
        <taxon>Actinomycetes</taxon>
        <taxon>Micrococcales</taxon>
        <taxon>Ruaniaceae</taxon>
        <taxon>Occultella</taxon>
    </lineage>
</organism>
<name>A0ABS7S424_9MICO</name>
<keyword evidence="4" id="KW-0479">Metal-binding</keyword>
<protein>
    <recommendedName>
        <fullName evidence="4">DNA polymerase IV</fullName>
        <shortName evidence="4">Pol IV</shortName>
        <ecNumber evidence="4">2.7.7.7</ecNumber>
    </recommendedName>
</protein>
<keyword evidence="4" id="KW-0234">DNA repair</keyword>
<dbReference type="HAMAP" id="MF_01113">
    <property type="entry name" value="DNApol_IV"/>
    <property type="match status" value="1"/>
</dbReference>
<comment type="catalytic activity">
    <reaction evidence="3 4">
        <text>DNA(n) + a 2'-deoxyribonucleoside 5'-triphosphate = DNA(n+1) + diphosphate</text>
        <dbReference type="Rhea" id="RHEA:22508"/>
        <dbReference type="Rhea" id="RHEA-COMP:17339"/>
        <dbReference type="Rhea" id="RHEA-COMP:17340"/>
        <dbReference type="ChEBI" id="CHEBI:33019"/>
        <dbReference type="ChEBI" id="CHEBI:61560"/>
        <dbReference type="ChEBI" id="CHEBI:173112"/>
        <dbReference type="EC" id="2.7.7.7"/>
    </reaction>
</comment>
<dbReference type="InterPro" id="IPR043502">
    <property type="entry name" value="DNA/RNA_pol_sf"/>
</dbReference>
<dbReference type="Pfam" id="PF00817">
    <property type="entry name" value="IMS"/>
    <property type="match status" value="1"/>
</dbReference>
<dbReference type="EMBL" id="JAGSHT010000002">
    <property type="protein sequence ID" value="MBZ2194862.1"/>
    <property type="molecule type" value="Genomic_DNA"/>
</dbReference>
<comment type="cofactor">
    <cofactor evidence="4">
        <name>Mg(2+)</name>
        <dbReference type="ChEBI" id="CHEBI:18420"/>
    </cofactor>
    <text evidence="4">Binds 2 magnesium ions per subunit.</text>
</comment>
<dbReference type="SUPFAM" id="SSF100879">
    <property type="entry name" value="Lesion bypass DNA polymerase (Y-family), little finger domain"/>
    <property type="match status" value="1"/>
</dbReference>
<keyword evidence="4" id="KW-0227">DNA damage</keyword>
<accession>A0ABS7S424</accession>
<keyword evidence="4" id="KW-0963">Cytoplasm</keyword>
<dbReference type="Pfam" id="PF11799">
    <property type="entry name" value="IMS_C"/>
    <property type="match status" value="1"/>
</dbReference>
<dbReference type="Pfam" id="PF11798">
    <property type="entry name" value="IMS_HHH"/>
    <property type="match status" value="1"/>
</dbReference>
<keyword evidence="4" id="KW-0460">Magnesium</keyword>
<dbReference type="Gene3D" id="1.10.150.20">
    <property type="entry name" value="5' to 3' exonuclease, C-terminal subdomain"/>
    <property type="match status" value="1"/>
</dbReference>
<dbReference type="PROSITE" id="PS50173">
    <property type="entry name" value="UMUC"/>
    <property type="match status" value="1"/>
</dbReference>
<keyword evidence="4 6" id="KW-0548">Nucleotidyltransferase</keyword>
<keyword evidence="7" id="KW-1185">Reference proteome</keyword>
<dbReference type="PANTHER" id="PTHR11076:SF33">
    <property type="entry name" value="DNA POLYMERASE KAPPA"/>
    <property type="match status" value="1"/>
</dbReference>
<feature type="active site" evidence="4">
    <location>
        <position position="138"/>
    </location>
</feature>
<keyword evidence="4" id="KW-0239">DNA-directed DNA polymerase</keyword>
<dbReference type="SUPFAM" id="SSF56672">
    <property type="entry name" value="DNA/RNA polymerases"/>
    <property type="match status" value="1"/>
</dbReference>
<keyword evidence="4" id="KW-0238">DNA-binding</keyword>
<evidence type="ECO:0000256" key="4">
    <source>
        <dbReference type="HAMAP-Rule" id="MF_01113"/>
    </source>
</evidence>
<reference evidence="6 7" key="1">
    <citation type="submission" date="2021-04" db="EMBL/GenBank/DDBJ databases">
        <title>Ruania sp. nov., isolated from sandy soil of mangrove forest.</title>
        <authorList>
            <person name="Ge X."/>
            <person name="Huang R."/>
            <person name="Liu W."/>
        </authorList>
    </citation>
    <scope>NUCLEOTIDE SEQUENCE [LARGE SCALE GENOMIC DNA]</scope>
    <source>
        <strain evidence="6 7">N2-46</strain>
    </source>
</reference>
<dbReference type="InterPro" id="IPR017961">
    <property type="entry name" value="DNA_pol_Y-fam_little_finger"/>
</dbReference>
<dbReference type="NCBIfam" id="NF002677">
    <property type="entry name" value="PRK02406.1"/>
    <property type="match status" value="1"/>
</dbReference>
<dbReference type="InterPro" id="IPR050116">
    <property type="entry name" value="DNA_polymerase-Y"/>
</dbReference>
<keyword evidence="4 6" id="KW-0808">Transferase</keyword>
<evidence type="ECO:0000256" key="2">
    <source>
        <dbReference type="ARBA" id="ARBA00025589"/>
    </source>
</evidence>
<dbReference type="Gene3D" id="3.40.1170.60">
    <property type="match status" value="1"/>
</dbReference>
<feature type="binding site" evidence="4">
    <location>
        <position position="137"/>
    </location>
    <ligand>
        <name>Mg(2+)</name>
        <dbReference type="ChEBI" id="CHEBI:18420"/>
    </ligand>
</feature>
<dbReference type="Gene3D" id="3.30.1490.100">
    <property type="entry name" value="DNA polymerase, Y-family, little finger domain"/>
    <property type="match status" value="1"/>
</dbReference>
<dbReference type="EC" id="2.7.7.7" evidence="4"/>
<comment type="subunit">
    <text evidence="4">Monomer.</text>
</comment>
<feature type="binding site" evidence="4">
    <location>
        <position position="43"/>
    </location>
    <ligand>
        <name>Mg(2+)</name>
        <dbReference type="ChEBI" id="CHEBI:18420"/>
    </ligand>
</feature>
<feature type="domain" description="UmuC" evidence="5">
    <location>
        <begin position="39"/>
        <end position="219"/>
    </location>
</feature>
<evidence type="ECO:0000256" key="3">
    <source>
        <dbReference type="ARBA" id="ARBA00049244"/>
    </source>
</evidence>
<sequence>MTSSGSVGRDCDRGRPVADLSTSNRCAIRLGSVFVGPTILHADLDAFYASVEQLLDPALRGRPIAVGGSAHGGVVLAASYEAKAFGVQGGMPGWRAARLCPELVFVRGNFSRYQPLADQVMDILGDMTPAVQRISIDEAFLDVSGSVHLFGPPGVIGARLRARVRAEVGLAISVGAARTKHLAKVASQVAKPDGLVVVEPEREREFLEPLPVALMWGVGPVTQQHLADRGIHTIGELGQATPAMLRSLLGPAAGERLHALAHNTDPRRVSAGQRARSVGAQSAIGRTEPTAELVRSVLGHLAERVGGRMRAKDRAGRTITVRVRFAGMRTVTRSSTLGAPVSSTLTITEVAERLVWQALGDQGVPVPEVSLLAISVSNLGPQHGVQLELPLGTEDPWRPGSAIGSARWALDASMDAARARFGKNAVGYLPATLGRGAGVPDDFRELAEKDLG</sequence>
<evidence type="ECO:0000259" key="5">
    <source>
        <dbReference type="PROSITE" id="PS50173"/>
    </source>
</evidence>
<dbReference type="Proteomes" id="UP000826651">
    <property type="component" value="Unassembled WGS sequence"/>
</dbReference>
<dbReference type="CDD" id="cd03586">
    <property type="entry name" value="PolY_Pol_IV_kappa"/>
    <property type="match status" value="1"/>
</dbReference>
<dbReference type="Gene3D" id="3.30.70.270">
    <property type="match status" value="1"/>
</dbReference>
<dbReference type="InterPro" id="IPR036775">
    <property type="entry name" value="DNA_pol_Y-fam_lit_finger_sf"/>
</dbReference>
<dbReference type="NCBIfam" id="NF003015">
    <property type="entry name" value="PRK03858.1"/>
    <property type="match status" value="1"/>
</dbReference>
<dbReference type="GO" id="GO:0003887">
    <property type="term" value="F:DNA-directed DNA polymerase activity"/>
    <property type="evidence" value="ECO:0007669"/>
    <property type="project" value="UniProtKB-EC"/>
</dbReference>
<keyword evidence="4" id="KW-0515">Mutator protein</keyword>